<dbReference type="InterPro" id="IPR032472">
    <property type="entry name" value="ArgoL2"/>
</dbReference>
<dbReference type="Gene3D" id="2.170.260.10">
    <property type="entry name" value="paz domain"/>
    <property type="match status" value="1"/>
</dbReference>
<dbReference type="InterPro" id="IPR036085">
    <property type="entry name" value="PAZ_dom_sf"/>
</dbReference>
<dbReference type="SMART" id="SM00949">
    <property type="entry name" value="PAZ"/>
    <property type="match status" value="1"/>
</dbReference>
<feature type="compositionally biased region" description="Gly residues" evidence="1">
    <location>
        <begin position="69"/>
        <end position="96"/>
    </location>
</feature>
<dbReference type="InterPro" id="IPR003165">
    <property type="entry name" value="Piwi"/>
</dbReference>
<sequence>MSNRGSDQRGRGRGRGGPSPRGGGGGGSPAGGPRGGSPGSGFRGGDRGGGGGGRGGDRGGSPAFRGGDRGGSPGYRGGSPGFRGGGGGGGGGRGGGPPGPVIFNAHAPPRIERDLIADQDAAVQRFSSLPRAFERPLRPGYGTLGQQVAVRANFFAIKLPKSPIFDYTVEIKPKEDNAALRKRIFQLVEQHAAVRPHLGYVAHDYSARLVAGRALPQPLELQLTFLEDGEKKPGPKAKTYTISIKFIRELKAEDLKKYLAGDPAASTENPLALISALNLVLKLHASRVGVRIGRDAAEKFVFAPQRQGEFKLGQGVEAWRGFFTSVRPVYKGLMVNMNACMASVFEPGNMADILRNFSRQSHGAMPNLPESFKREIKITTTHRGYKCRKRLKKIFPKTARQHSFDCAELGGRVTVEDYFKRKYNITLRHATDLPLLDLGATKPDLVPAELCTVEAGVPYFAKLNENETRNMIRYACNPPAVNAEEITVRGFDKMGFTSGAPGPLAGFGIEIGPQMMDVPARELPPPKLTYKVGNAAVRDGSWNITQVKFHKGAIVRTWWVLVVIDGNVPFQDNSDPQLRGLVEGFRDKLVASGVEVRQNLPSLLSTPPLAPEHTDKGRVRMLSNIKRLLEQKLAEANNVKPSFMLVLLSNRDNYIYPGLKRIGDVELGIHTVHMQTGKALGDPRKQDQYFSNVALKVNAKLGGANHLLAPEAMKWLMKAKTMMVGVDVTHPTGKARVDGAPSIAAVVASVDDAFVQFPASLAVQRGKDEVR</sequence>
<dbReference type="Proteomes" id="UP001556367">
    <property type="component" value="Unassembled WGS sequence"/>
</dbReference>
<evidence type="ECO:0000259" key="2">
    <source>
        <dbReference type="PROSITE" id="PS50821"/>
    </source>
</evidence>
<keyword evidence="5" id="KW-1185">Reference proteome</keyword>
<name>A0ABR3IYE3_9AGAR</name>
<reference evidence="5" key="1">
    <citation type="submission" date="2024-06" db="EMBL/GenBank/DDBJ databases">
        <title>Multi-omics analyses provide insights into the biosynthesis of the anticancer antibiotic pleurotin in Hohenbuehelia grisea.</title>
        <authorList>
            <person name="Weaver J.A."/>
            <person name="Alberti F."/>
        </authorList>
    </citation>
    <scope>NUCLEOTIDE SEQUENCE [LARGE SCALE GENOMIC DNA]</scope>
    <source>
        <strain evidence="5">T-177</strain>
    </source>
</reference>
<feature type="compositionally biased region" description="Gly residues" evidence="1">
    <location>
        <begin position="15"/>
        <end position="54"/>
    </location>
</feature>
<proteinExistence type="predicted"/>
<dbReference type="PROSITE" id="PS50822">
    <property type="entry name" value="PIWI"/>
    <property type="match status" value="1"/>
</dbReference>
<dbReference type="CDD" id="cd02846">
    <property type="entry name" value="PAZ_argonaute_like"/>
    <property type="match status" value="1"/>
</dbReference>
<evidence type="ECO:0008006" key="6">
    <source>
        <dbReference type="Google" id="ProtNLM"/>
    </source>
</evidence>
<dbReference type="InterPro" id="IPR012337">
    <property type="entry name" value="RNaseH-like_sf"/>
</dbReference>
<dbReference type="InterPro" id="IPR014811">
    <property type="entry name" value="ArgoL1"/>
</dbReference>
<dbReference type="InterPro" id="IPR036397">
    <property type="entry name" value="RNaseH_sf"/>
</dbReference>
<dbReference type="Gene3D" id="3.40.50.2300">
    <property type="match status" value="1"/>
</dbReference>
<dbReference type="PANTHER" id="PTHR22891">
    <property type="entry name" value="EUKARYOTIC TRANSLATION INITIATION FACTOR 2C"/>
    <property type="match status" value="1"/>
</dbReference>
<evidence type="ECO:0000259" key="3">
    <source>
        <dbReference type="PROSITE" id="PS50822"/>
    </source>
</evidence>
<dbReference type="EMBL" id="JASNQZ010000014">
    <property type="protein sequence ID" value="KAL0948344.1"/>
    <property type="molecule type" value="Genomic_DNA"/>
</dbReference>
<dbReference type="SMART" id="SM01163">
    <property type="entry name" value="DUF1785"/>
    <property type="match status" value="1"/>
</dbReference>
<accession>A0ABR3IYE3</accession>
<feature type="compositionally biased region" description="Basic and acidic residues" evidence="1">
    <location>
        <begin position="1"/>
        <end position="10"/>
    </location>
</feature>
<protein>
    <recommendedName>
        <fullName evidence="6">Argonaute 1</fullName>
    </recommendedName>
</protein>
<dbReference type="Pfam" id="PF16488">
    <property type="entry name" value="ArgoL2"/>
    <property type="match status" value="1"/>
</dbReference>
<dbReference type="SUPFAM" id="SSF53098">
    <property type="entry name" value="Ribonuclease H-like"/>
    <property type="match status" value="1"/>
</dbReference>
<feature type="region of interest" description="Disordered" evidence="1">
    <location>
        <begin position="1"/>
        <end position="105"/>
    </location>
</feature>
<dbReference type="PROSITE" id="PS50821">
    <property type="entry name" value="PAZ"/>
    <property type="match status" value="1"/>
</dbReference>
<organism evidence="4 5">
    <name type="scientific">Hohenbuehelia grisea</name>
    <dbReference type="NCBI Taxonomy" id="104357"/>
    <lineage>
        <taxon>Eukaryota</taxon>
        <taxon>Fungi</taxon>
        <taxon>Dikarya</taxon>
        <taxon>Basidiomycota</taxon>
        <taxon>Agaricomycotina</taxon>
        <taxon>Agaricomycetes</taxon>
        <taxon>Agaricomycetidae</taxon>
        <taxon>Agaricales</taxon>
        <taxon>Pleurotineae</taxon>
        <taxon>Pleurotaceae</taxon>
        <taxon>Hohenbuehelia</taxon>
    </lineage>
</organism>
<comment type="caution">
    <text evidence="4">The sequence shown here is derived from an EMBL/GenBank/DDBJ whole genome shotgun (WGS) entry which is preliminary data.</text>
</comment>
<dbReference type="InterPro" id="IPR032474">
    <property type="entry name" value="Argonaute_N"/>
</dbReference>
<evidence type="ECO:0000313" key="5">
    <source>
        <dbReference type="Proteomes" id="UP001556367"/>
    </source>
</evidence>
<dbReference type="Pfam" id="PF02170">
    <property type="entry name" value="PAZ"/>
    <property type="match status" value="1"/>
</dbReference>
<dbReference type="Pfam" id="PF08699">
    <property type="entry name" value="ArgoL1"/>
    <property type="match status" value="1"/>
</dbReference>
<dbReference type="Pfam" id="PF02171">
    <property type="entry name" value="Piwi"/>
    <property type="match status" value="1"/>
</dbReference>
<feature type="domain" description="PAZ" evidence="2">
    <location>
        <begin position="349"/>
        <end position="455"/>
    </location>
</feature>
<feature type="domain" description="Piwi" evidence="3">
    <location>
        <begin position="643"/>
        <end position="751"/>
    </location>
</feature>
<evidence type="ECO:0000256" key="1">
    <source>
        <dbReference type="SAM" id="MobiDB-lite"/>
    </source>
</evidence>
<dbReference type="Pfam" id="PF16486">
    <property type="entry name" value="ArgoN"/>
    <property type="match status" value="1"/>
</dbReference>
<gene>
    <name evidence="4" type="ORF">HGRIS_010930</name>
</gene>
<evidence type="ECO:0000313" key="4">
    <source>
        <dbReference type="EMBL" id="KAL0948344.1"/>
    </source>
</evidence>
<dbReference type="SUPFAM" id="SSF101690">
    <property type="entry name" value="PAZ domain"/>
    <property type="match status" value="1"/>
</dbReference>
<dbReference type="InterPro" id="IPR003100">
    <property type="entry name" value="PAZ_dom"/>
</dbReference>
<dbReference type="Gene3D" id="3.30.420.10">
    <property type="entry name" value="Ribonuclease H-like superfamily/Ribonuclease H"/>
    <property type="match status" value="1"/>
</dbReference>